<sequence length="399" mass="41892">MFRSPNPESRSVRPAVAAALCLLALGAAGPAAAEAPMRLRELPYAGFGAPQPSRITADGTVYGADMVSGNTLRWLPDAAAAEDLGGGPTFGLVNITPLANPDGTTIVANYMREDGEMLVSNPRVYEGIFGWTILSGMNQISSLAMGLSRDGSQVVGYGGDPDQSFQPWQWDADRGQRMLPVPEGMDGGEAWAASDDGRIVAGHVSVLGTDEWGWPTRYRYGTRWVDGTLELLEDAGGHPLGQVVACNADCSVLIGGGYGGEPVPHADRGRAWYWTAAEGAVYLDTSGLPAGATAPYYAMAISADGSVIVGTYTEQVETQFGIVLVNKPFRWTRGGGAECLIERIAAGGYAFGGDGWELVANSVSADGSHVLLNGMDADYALHGAVLTFDRDGLFADGFD</sequence>
<feature type="signal peptide" evidence="1">
    <location>
        <begin position="1"/>
        <end position="33"/>
    </location>
</feature>
<organism evidence="2 3">
    <name type="scientific">Rhodanobacter denitrificans</name>
    <dbReference type="NCBI Taxonomy" id="666685"/>
    <lineage>
        <taxon>Bacteria</taxon>
        <taxon>Pseudomonadati</taxon>
        <taxon>Pseudomonadota</taxon>
        <taxon>Gammaproteobacteria</taxon>
        <taxon>Lysobacterales</taxon>
        <taxon>Rhodanobacteraceae</taxon>
        <taxon>Rhodanobacter</taxon>
    </lineage>
</organism>
<protein>
    <submittedName>
        <fullName evidence="2">Uncharacterized protein</fullName>
    </submittedName>
</protein>
<accession>A0A2W5M691</accession>
<proteinExistence type="predicted"/>
<feature type="chain" id="PRO_5015969979" evidence="1">
    <location>
        <begin position="34"/>
        <end position="399"/>
    </location>
</feature>
<evidence type="ECO:0000313" key="2">
    <source>
        <dbReference type="EMBL" id="PZQ12873.1"/>
    </source>
</evidence>
<dbReference type="EMBL" id="QFPO01000011">
    <property type="protein sequence ID" value="PZQ12873.1"/>
    <property type="molecule type" value="Genomic_DNA"/>
</dbReference>
<evidence type="ECO:0000256" key="1">
    <source>
        <dbReference type="SAM" id="SignalP"/>
    </source>
</evidence>
<evidence type="ECO:0000313" key="3">
    <source>
        <dbReference type="Proteomes" id="UP000249046"/>
    </source>
</evidence>
<dbReference type="AlphaFoldDB" id="A0A2W5M691"/>
<keyword evidence="1" id="KW-0732">Signal</keyword>
<reference evidence="2 3" key="1">
    <citation type="submission" date="2017-08" db="EMBL/GenBank/DDBJ databases">
        <title>Infants hospitalized years apart are colonized by the same room-sourced microbial strains.</title>
        <authorList>
            <person name="Brooks B."/>
            <person name="Olm M.R."/>
            <person name="Firek B.A."/>
            <person name="Baker R."/>
            <person name="Thomas B.C."/>
            <person name="Morowitz M.J."/>
            <person name="Banfield J.F."/>
        </authorList>
    </citation>
    <scope>NUCLEOTIDE SEQUENCE [LARGE SCALE GENOMIC DNA]</scope>
    <source>
        <strain evidence="2">S2_005_003_R2_42</strain>
    </source>
</reference>
<gene>
    <name evidence="2" type="ORF">DI564_12575</name>
</gene>
<comment type="caution">
    <text evidence="2">The sequence shown here is derived from an EMBL/GenBank/DDBJ whole genome shotgun (WGS) entry which is preliminary data.</text>
</comment>
<dbReference type="Proteomes" id="UP000249046">
    <property type="component" value="Unassembled WGS sequence"/>
</dbReference>
<name>A0A2W5M691_9GAMM</name>